<evidence type="ECO:0000256" key="1">
    <source>
        <dbReference type="ARBA" id="ARBA00004448"/>
    </source>
</evidence>
<keyword evidence="6 10" id="KW-1133">Transmembrane helix</keyword>
<evidence type="ECO:0000256" key="7">
    <source>
        <dbReference type="ARBA" id="ARBA00023128"/>
    </source>
</evidence>
<dbReference type="GO" id="GO:0005743">
    <property type="term" value="C:mitochondrial inner membrane"/>
    <property type="evidence" value="ECO:0007669"/>
    <property type="project" value="UniProtKB-SubCell"/>
</dbReference>
<keyword evidence="14" id="KW-1185">Reference proteome</keyword>
<dbReference type="PANTHER" id="PTHR46181:SF3">
    <property type="entry name" value="MITOCHONDRIAL GLYCINE TRANSPORTER"/>
    <property type="match status" value="1"/>
</dbReference>
<evidence type="ECO:0000256" key="12">
    <source>
        <dbReference type="SAM" id="MobiDB-lite"/>
    </source>
</evidence>
<dbReference type="InterPro" id="IPR023395">
    <property type="entry name" value="MCP_dom_sf"/>
</dbReference>
<evidence type="ECO:0000256" key="4">
    <source>
        <dbReference type="ARBA" id="ARBA00022737"/>
    </source>
</evidence>
<dbReference type="AlphaFoldDB" id="A0AAV5RRE1"/>
<evidence type="ECO:0000256" key="6">
    <source>
        <dbReference type="ARBA" id="ARBA00022989"/>
    </source>
</evidence>
<dbReference type="PRINTS" id="PR00926">
    <property type="entry name" value="MITOCARRIER"/>
</dbReference>
<protein>
    <recommendedName>
        <fullName evidence="10">Mitochondrial glycine transporter</fullName>
    </recommendedName>
    <alternativeName>
        <fullName evidence="10">Solute carrier family 25 member 38 homolog</fullName>
    </alternativeName>
</protein>
<dbReference type="PANTHER" id="PTHR46181">
    <property type="entry name" value="MITOCHONDRIAL GLYCINE TRANSPORTER"/>
    <property type="match status" value="1"/>
</dbReference>
<feature type="region of interest" description="Disordered" evidence="12">
    <location>
        <begin position="1"/>
        <end position="20"/>
    </location>
</feature>
<evidence type="ECO:0000256" key="10">
    <source>
        <dbReference type="HAMAP-Rule" id="MF_03064"/>
    </source>
</evidence>
<dbReference type="Pfam" id="PF00153">
    <property type="entry name" value="Mito_carr"/>
    <property type="match status" value="3"/>
</dbReference>
<gene>
    <name evidence="13" type="ORF">DAKH74_003220</name>
</gene>
<dbReference type="FunFam" id="1.50.40.10:FF:000103">
    <property type="entry name" value="Mitochondrial glycine transporter"/>
    <property type="match status" value="1"/>
</dbReference>
<dbReference type="Gene3D" id="1.50.40.10">
    <property type="entry name" value="Mitochondrial carrier domain"/>
    <property type="match status" value="2"/>
</dbReference>
<keyword evidence="7 10" id="KW-0496">Mitochondrion</keyword>
<dbReference type="InterPro" id="IPR018108">
    <property type="entry name" value="MCP_transmembrane"/>
</dbReference>
<dbReference type="SUPFAM" id="SSF103506">
    <property type="entry name" value="Mitochondrial carrier"/>
    <property type="match status" value="1"/>
</dbReference>
<dbReference type="InterPro" id="IPR002067">
    <property type="entry name" value="MCP"/>
</dbReference>
<comment type="catalytic activity">
    <reaction evidence="9 10">
        <text>glycine(in) = glycine(out)</text>
        <dbReference type="Rhea" id="RHEA:70715"/>
        <dbReference type="ChEBI" id="CHEBI:57305"/>
    </reaction>
</comment>
<sequence length="335" mass="36670">MVRSDKDNNEGANGARPKSKSTAHLIGGFCGGLTSAVALQPLDLLKTRIQQEQNQLRSDTGKKGIKGVKRPGVASMVVKIVRENPLELWRGTLPSALRTSIGSALYLSCLNSMRTQAALMHARRTGDAIQVSRSSKLPELSAGTNLVAGAVARGLVGYVTMPITIIKVRYESTLYNYTSLKEAITDIYRADKISGFFKGFGATCLRDAPYAGLYVLLYEKAKDITPVLLPSRLISYQDNDTRSKYSTGTSTLINTFSAFSAAGIATTITAPFDTLKTRMQLEPSRFANFIVTFKYMLQKEGVLSLFSGLSMRLTRKAFSAGIAWGIYEELIKRFM</sequence>
<accession>A0AAV5RRE1</accession>
<keyword evidence="5 10" id="KW-0999">Mitochondrion inner membrane</keyword>
<dbReference type="HAMAP" id="MF_03064">
    <property type="entry name" value="SLC25A38"/>
    <property type="match status" value="1"/>
</dbReference>
<organism evidence="13 14">
    <name type="scientific">Maudiozyma humilis</name>
    <name type="common">Sour dough yeast</name>
    <name type="synonym">Kazachstania humilis</name>
    <dbReference type="NCBI Taxonomy" id="51915"/>
    <lineage>
        <taxon>Eukaryota</taxon>
        <taxon>Fungi</taxon>
        <taxon>Dikarya</taxon>
        <taxon>Ascomycota</taxon>
        <taxon>Saccharomycotina</taxon>
        <taxon>Saccharomycetes</taxon>
        <taxon>Saccharomycetales</taxon>
        <taxon>Saccharomycetaceae</taxon>
        <taxon>Maudiozyma</taxon>
    </lineage>
</organism>
<evidence type="ECO:0000256" key="5">
    <source>
        <dbReference type="ARBA" id="ARBA00022792"/>
    </source>
</evidence>
<keyword evidence="4 10" id="KW-0677">Repeat</keyword>
<comment type="similarity">
    <text evidence="10">Belongs to the mitochondrial carrier (TC 2.A.29) family. SLC25A38 subfamily.</text>
</comment>
<dbReference type="GO" id="GO:0015187">
    <property type="term" value="F:glycine transmembrane transporter activity"/>
    <property type="evidence" value="ECO:0007669"/>
    <property type="project" value="UniProtKB-UniRule"/>
</dbReference>
<comment type="caution">
    <text evidence="13">The sequence shown here is derived from an EMBL/GenBank/DDBJ whole genome shotgun (WGS) entry which is preliminary data.</text>
</comment>
<comment type="subcellular location">
    <subcellularLocation>
        <location evidence="1 10">Mitochondrion inner membrane</location>
        <topology evidence="1 10">Multi-pass membrane protein</topology>
    </subcellularLocation>
</comment>
<dbReference type="EMBL" id="BTGD01000001">
    <property type="protein sequence ID" value="GMM53706.1"/>
    <property type="molecule type" value="Genomic_DNA"/>
</dbReference>
<name>A0AAV5RRE1_MAUHU</name>
<dbReference type="PROSITE" id="PS50920">
    <property type="entry name" value="SOLCAR"/>
    <property type="match status" value="3"/>
</dbReference>
<proteinExistence type="inferred from homology"/>
<evidence type="ECO:0000313" key="14">
    <source>
        <dbReference type="Proteomes" id="UP001377567"/>
    </source>
</evidence>
<evidence type="ECO:0000256" key="8">
    <source>
        <dbReference type="ARBA" id="ARBA00023136"/>
    </source>
</evidence>
<dbReference type="Proteomes" id="UP001377567">
    <property type="component" value="Unassembled WGS sequence"/>
</dbReference>
<evidence type="ECO:0000256" key="11">
    <source>
        <dbReference type="PROSITE-ProRule" id="PRU00282"/>
    </source>
</evidence>
<keyword evidence="2 10" id="KW-0813">Transport</keyword>
<feature type="repeat" description="Solcar" evidence="11">
    <location>
        <begin position="249"/>
        <end position="333"/>
    </location>
</feature>
<dbReference type="GO" id="GO:1904983">
    <property type="term" value="P:glycine import into mitochondrion"/>
    <property type="evidence" value="ECO:0007669"/>
    <property type="project" value="UniProtKB-UniRule"/>
</dbReference>
<keyword evidence="3 10" id="KW-0812">Transmembrane</keyword>
<dbReference type="InterPro" id="IPR030847">
    <property type="entry name" value="Hem25/SLC25A38"/>
</dbReference>
<evidence type="ECO:0000256" key="3">
    <source>
        <dbReference type="ARBA" id="ARBA00022692"/>
    </source>
</evidence>
<comment type="function">
    <text evidence="10">Mitochondrial glycine transporter that imports glycine into the mitochondrial matrix. Plays an important role in providing glycine for the first enzymatic step in heme biosynthesis, the condensation of glycine with succinyl-CoA to produce 5-aminolevulinate (ALA) in the miochondrial matrix.</text>
</comment>
<evidence type="ECO:0000313" key="13">
    <source>
        <dbReference type="EMBL" id="GMM53706.1"/>
    </source>
</evidence>
<evidence type="ECO:0000256" key="9">
    <source>
        <dbReference type="ARBA" id="ARBA00034060"/>
    </source>
</evidence>
<reference evidence="13 14" key="1">
    <citation type="journal article" date="2023" name="Elife">
        <title>Identification of key yeast species and microbe-microbe interactions impacting larval growth of Drosophila in the wild.</title>
        <authorList>
            <person name="Mure A."/>
            <person name="Sugiura Y."/>
            <person name="Maeda R."/>
            <person name="Honda K."/>
            <person name="Sakurai N."/>
            <person name="Takahashi Y."/>
            <person name="Watada M."/>
            <person name="Katoh T."/>
            <person name="Gotoh A."/>
            <person name="Gotoh Y."/>
            <person name="Taniguchi I."/>
            <person name="Nakamura K."/>
            <person name="Hayashi T."/>
            <person name="Katayama T."/>
            <person name="Uemura T."/>
            <person name="Hattori Y."/>
        </authorList>
    </citation>
    <scope>NUCLEOTIDE SEQUENCE [LARGE SCALE GENOMIC DNA]</scope>
    <source>
        <strain evidence="13 14">KH-74</strain>
    </source>
</reference>
<feature type="repeat" description="Solcar" evidence="11">
    <location>
        <begin position="140"/>
        <end position="224"/>
    </location>
</feature>
<keyword evidence="8 10" id="KW-0472">Membrane</keyword>
<feature type="repeat" description="Solcar" evidence="11">
    <location>
        <begin position="19"/>
        <end position="116"/>
    </location>
</feature>
<evidence type="ECO:0000256" key="2">
    <source>
        <dbReference type="ARBA" id="ARBA00022448"/>
    </source>
</evidence>